<dbReference type="AlphaFoldDB" id="A0A8H3PHQ8"/>
<accession>A0A8H3PHQ8</accession>
<dbReference type="EC" id="3.1.2.22" evidence="2"/>
<evidence type="ECO:0000256" key="5">
    <source>
        <dbReference type="ARBA" id="ARBA00022801"/>
    </source>
</evidence>
<dbReference type="GO" id="GO:0005737">
    <property type="term" value="C:cytoplasm"/>
    <property type="evidence" value="ECO:0007669"/>
    <property type="project" value="TreeGrafter"/>
</dbReference>
<dbReference type="InterPro" id="IPR050565">
    <property type="entry name" value="LYPA1-2/EST-like"/>
</dbReference>
<dbReference type="InterPro" id="IPR003140">
    <property type="entry name" value="PLipase/COase/thioEstase"/>
</dbReference>
<protein>
    <recommendedName>
        <fullName evidence="3">Acyl-protein thioesterase 1</fullName>
        <ecNumber evidence="2">3.1.2.22</ecNumber>
    </recommendedName>
    <alternativeName>
        <fullName evidence="8">Palmitoyl-protein hydrolase</fullName>
    </alternativeName>
</protein>
<evidence type="ECO:0000256" key="9">
    <source>
        <dbReference type="ARBA" id="ARBA00047337"/>
    </source>
</evidence>
<keyword evidence="4" id="KW-0719">Serine esterase</keyword>
<gene>
    <name evidence="12" type="ORF">IMSHALPRED_002238</name>
</gene>
<dbReference type="EMBL" id="CAJPDT010000139">
    <property type="protein sequence ID" value="CAF9940983.1"/>
    <property type="molecule type" value="Genomic_DNA"/>
</dbReference>
<dbReference type="Pfam" id="PF02230">
    <property type="entry name" value="Abhydrolase_2"/>
    <property type="match status" value="1"/>
</dbReference>
<evidence type="ECO:0000256" key="3">
    <source>
        <dbReference type="ARBA" id="ARBA00014923"/>
    </source>
</evidence>
<dbReference type="GO" id="GO:0052689">
    <property type="term" value="F:carboxylic ester hydrolase activity"/>
    <property type="evidence" value="ECO:0007669"/>
    <property type="project" value="UniProtKB-KW"/>
</dbReference>
<name>A0A8H3PHQ8_9LECA</name>
<dbReference type="OrthoDB" id="2418081at2759"/>
<comment type="catalytic activity">
    <reaction evidence="9">
        <text>S-hexadecanoyl-L-cysteinyl-[protein] + H2O = L-cysteinyl-[protein] + hexadecanoate + H(+)</text>
        <dbReference type="Rhea" id="RHEA:19233"/>
        <dbReference type="Rhea" id="RHEA-COMP:10131"/>
        <dbReference type="Rhea" id="RHEA-COMP:11032"/>
        <dbReference type="ChEBI" id="CHEBI:7896"/>
        <dbReference type="ChEBI" id="CHEBI:15377"/>
        <dbReference type="ChEBI" id="CHEBI:15378"/>
        <dbReference type="ChEBI" id="CHEBI:29950"/>
        <dbReference type="ChEBI" id="CHEBI:74151"/>
        <dbReference type="EC" id="3.1.2.22"/>
    </reaction>
</comment>
<keyword evidence="13" id="KW-1185">Reference proteome</keyword>
<keyword evidence="6" id="KW-0443">Lipid metabolism</keyword>
<evidence type="ECO:0000256" key="7">
    <source>
        <dbReference type="ARBA" id="ARBA00029392"/>
    </source>
</evidence>
<organism evidence="12 13">
    <name type="scientific">Imshaugia aleurites</name>
    <dbReference type="NCBI Taxonomy" id="172621"/>
    <lineage>
        <taxon>Eukaryota</taxon>
        <taxon>Fungi</taxon>
        <taxon>Dikarya</taxon>
        <taxon>Ascomycota</taxon>
        <taxon>Pezizomycotina</taxon>
        <taxon>Lecanoromycetes</taxon>
        <taxon>OSLEUM clade</taxon>
        <taxon>Lecanoromycetidae</taxon>
        <taxon>Lecanorales</taxon>
        <taxon>Lecanorineae</taxon>
        <taxon>Parmeliaceae</taxon>
        <taxon>Imshaugia</taxon>
    </lineage>
</organism>
<evidence type="ECO:0000256" key="2">
    <source>
        <dbReference type="ARBA" id="ARBA00012423"/>
    </source>
</evidence>
<comment type="function">
    <text evidence="7">Hydrolyzes fatty acids from S-acylated cysteine residues in proteins with a strong preference for palmitoylated G-alpha proteins over other acyl substrates. Mediates the deacylation of G-alpha proteins such as GPA1 in vivo, but has weak or no activity toward palmitoylated Ras proteins. Has weak lysophospholipase activity in vitro; however such activity may not exist in vivo.</text>
</comment>
<evidence type="ECO:0000256" key="1">
    <source>
        <dbReference type="ARBA" id="ARBA00006499"/>
    </source>
</evidence>
<sequence length="334" mass="37028">MIPRVGPGSSSIQGKGDFRRIGNRGTTSDTRDRLMLDQGDMYSVSASAEQHFERDIALGQVHMRQDVNVRGDERWAPYQEECFFRTMSIDPPIIISNPNPSTSPATIIFLHGLGDDANGWTDLVSQFHSAHKLPHLKWILPNAPQNRDVMAQAWFMPKPFSPIPMPKRAGEPDPEDSDEVDDAEGMMKSVEYICGLVDKEVEGGVPVERIVVGGFSQGCAISLLVGLVSRYKGKLAGVVGLSGYLPLSGRVGEMMEEREKAGEGTSRMEWFLAHGSRDQLVPKRLFVRYRDLIEGWEGKRVEAKLYEGMGHSTVGVEVKDLCGWLERVVPENGS</sequence>
<dbReference type="Proteomes" id="UP000664534">
    <property type="component" value="Unassembled WGS sequence"/>
</dbReference>
<proteinExistence type="inferred from homology"/>
<keyword evidence="6" id="KW-0276">Fatty acid metabolism</keyword>
<reference evidence="12" key="1">
    <citation type="submission" date="2021-03" db="EMBL/GenBank/DDBJ databases">
        <authorList>
            <person name="Tagirdzhanova G."/>
        </authorList>
    </citation>
    <scope>NUCLEOTIDE SEQUENCE</scope>
</reference>
<comment type="caution">
    <text evidence="12">The sequence shown here is derived from an EMBL/GenBank/DDBJ whole genome shotgun (WGS) entry which is preliminary data.</text>
</comment>
<evidence type="ECO:0000256" key="10">
    <source>
        <dbReference type="SAM" id="MobiDB-lite"/>
    </source>
</evidence>
<feature type="region of interest" description="Disordered" evidence="10">
    <location>
        <begin position="1"/>
        <end position="33"/>
    </location>
</feature>
<comment type="similarity">
    <text evidence="1">Belongs to the AB hydrolase superfamily. AB hydrolase 2 family.</text>
</comment>
<evidence type="ECO:0000256" key="6">
    <source>
        <dbReference type="ARBA" id="ARBA00022832"/>
    </source>
</evidence>
<evidence type="ECO:0000256" key="4">
    <source>
        <dbReference type="ARBA" id="ARBA00022487"/>
    </source>
</evidence>
<dbReference type="InterPro" id="IPR029058">
    <property type="entry name" value="AB_hydrolase_fold"/>
</dbReference>
<dbReference type="SUPFAM" id="SSF53474">
    <property type="entry name" value="alpha/beta-Hydrolases"/>
    <property type="match status" value="1"/>
</dbReference>
<keyword evidence="5" id="KW-0378">Hydrolase</keyword>
<evidence type="ECO:0000313" key="13">
    <source>
        <dbReference type="Proteomes" id="UP000664534"/>
    </source>
</evidence>
<dbReference type="PANTHER" id="PTHR10655">
    <property type="entry name" value="LYSOPHOSPHOLIPASE-RELATED"/>
    <property type="match status" value="1"/>
</dbReference>
<dbReference type="GO" id="GO:0006631">
    <property type="term" value="P:fatty acid metabolic process"/>
    <property type="evidence" value="ECO:0007669"/>
    <property type="project" value="UniProtKB-KW"/>
</dbReference>
<feature type="domain" description="Phospholipase/carboxylesterase/thioesterase" evidence="11">
    <location>
        <begin position="104"/>
        <end position="325"/>
    </location>
</feature>
<dbReference type="PANTHER" id="PTHR10655:SF17">
    <property type="entry name" value="LYSOPHOSPHOLIPASE-LIKE PROTEIN 1"/>
    <property type="match status" value="1"/>
</dbReference>
<evidence type="ECO:0000256" key="8">
    <source>
        <dbReference type="ARBA" id="ARBA00031195"/>
    </source>
</evidence>
<dbReference type="GO" id="GO:0008474">
    <property type="term" value="F:palmitoyl-(protein) hydrolase activity"/>
    <property type="evidence" value="ECO:0007669"/>
    <property type="project" value="UniProtKB-EC"/>
</dbReference>
<dbReference type="Gene3D" id="3.40.50.1820">
    <property type="entry name" value="alpha/beta hydrolase"/>
    <property type="match status" value="1"/>
</dbReference>
<evidence type="ECO:0000259" key="11">
    <source>
        <dbReference type="Pfam" id="PF02230"/>
    </source>
</evidence>
<evidence type="ECO:0000313" key="12">
    <source>
        <dbReference type="EMBL" id="CAF9940983.1"/>
    </source>
</evidence>